<sequence length="436" mass="48558">MKMYAANGNADACLPSVIQPSVIAAADMQQRFVDVSSITSTMWQASLPSDGIRFVVLTEVNKEPDTCRACYGRLFFQDEVVKASPASLVASSRPGNAKNEKLGEAIQDGVRVQVEESTMLPMRTRFAQLELALALNTEARYTVEDHILELKRTLQAAEEANVEDPELFSRGRQRLSEQEEEVRRQNERKALIALSQNGNEEERREARKILVFLEMADAVEARDLDALLSLVPEAEAAVVEPHQEAEVTAGWRLIRELELAAALKRKDLKEIRERLERARAANVEEPKLLEAARKLALGEIKEGIKLKDAEMLLRALDEGKAVGLTENQTYTGRAAYLKMQAAAIAESTDAEDFRKVLAVAAEMGLPDHEDLVAIRCRLALLELCQAAEGTDISRLQECIDTAKEQGVEKEEIDKGTFRLCILELQQATTDFDPERL</sequence>
<keyword evidence="3" id="KW-1185">Reference proteome</keyword>
<dbReference type="OrthoDB" id="120976at2759"/>
<evidence type="ECO:0000313" key="3">
    <source>
        <dbReference type="Proteomes" id="UP000649617"/>
    </source>
</evidence>
<dbReference type="EMBL" id="CAJNIZ010042976">
    <property type="protein sequence ID" value="CAE7645286.1"/>
    <property type="molecule type" value="Genomic_DNA"/>
</dbReference>
<feature type="non-terminal residue" evidence="2">
    <location>
        <position position="436"/>
    </location>
</feature>
<gene>
    <name evidence="2" type="ORF">SPIL2461_LOCUS17144</name>
</gene>
<comment type="caution">
    <text evidence="2">The sequence shown here is derived from an EMBL/GenBank/DDBJ whole genome shotgun (WGS) entry which is preliminary data.</text>
</comment>
<keyword evidence="1" id="KW-0175">Coiled coil</keyword>
<accession>A0A812VW06</accession>
<proteinExistence type="predicted"/>
<dbReference type="AlphaFoldDB" id="A0A812VW06"/>
<feature type="coiled-coil region" evidence="1">
    <location>
        <begin position="254"/>
        <end position="285"/>
    </location>
</feature>
<feature type="coiled-coil region" evidence="1">
    <location>
        <begin position="143"/>
        <end position="188"/>
    </location>
</feature>
<dbReference type="Proteomes" id="UP000649617">
    <property type="component" value="Unassembled WGS sequence"/>
</dbReference>
<organism evidence="2 3">
    <name type="scientific">Symbiodinium pilosum</name>
    <name type="common">Dinoflagellate</name>
    <dbReference type="NCBI Taxonomy" id="2952"/>
    <lineage>
        <taxon>Eukaryota</taxon>
        <taxon>Sar</taxon>
        <taxon>Alveolata</taxon>
        <taxon>Dinophyceae</taxon>
        <taxon>Suessiales</taxon>
        <taxon>Symbiodiniaceae</taxon>
        <taxon>Symbiodinium</taxon>
    </lineage>
</organism>
<evidence type="ECO:0000313" key="2">
    <source>
        <dbReference type="EMBL" id="CAE7645286.1"/>
    </source>
</evidence>
<name>A0A812VW06_SYMPI</name>
<evidence type="ECO:0000256" key="1">
    <source>
        <dbReference type="SAM" id="Coils"/>
    </source>
</evidence>
<protein>
    <submittedName>
        <fullName evidence="2">Uncharacterized protein</fullName>
    </submittedName>
</protein>
<reference evidence="2" key="1">
    <citation type="submission" date="2021-02" db="EMBL/GenBank/DDBJ databases">
        <authorList>
            <person name="Dougan E. K."/>
            <person name="Rhodes N."/>
            <person name="Thang M."/>
            <person name="Chan C."/>
        </authorList>
    </citation>
    <scope>NUCLEOTIDE SEQUENCE</scope>
</reference>